<feature type="domain" description="Chemoreceptor zinc-binding" evidence="1">
    <location>
        <begin position="120"/>
        <end position="185"/>
    </location>
</feature>
<name>A0A3D2X7J4_9FIRM</name>
<dbReference type="AlphaFoldDB" id="A0A3D2X7J4"/>
<dbReference type="Pfam" id="PF13682">
    <property type="entry name" value="CZB"/>
    <property type="match status" value="1"/>
</dbReference>
<evidence type="ECO:0000313" key="2">
    <source>
        <dbReference type="EMBL" id="HCL03092.1"/>
    </source>
</evidence>
<dbReference type="Gene3D" id="1.20.120.30">
    <property type="entry name" value="Aspartate receptor, ligand-binding domain"/>
    <property type="match status" value="1"/>
</dbReference>
<feature type="non-terminal residue" evidence="2">
    <location>
        <position position="1"/>
    </location>
</feature>
<comment type="caution">
    <text evidence="2">The sequence shown here is derived from an EMBL/GenBank/DDBJ whole genome shotgun (WGS) entry which is preliminary data.</text>
</comment>
<dbReference type="Proteomes" id="UP000262969">
    <property type="component" value="Unassembled WGS sequence"/>
</dbReference>
<gene>
    <name evidence="2" type="ORF">DHW61_11910</name>
</gene>
<dbReference type="SUPFAM" id="SSF58104">
    <property type="entry name" value="Methyl-accepting chemotaxis protein (MCP) signaling domain"/>
    <property type="match status" value="1"/>
</dbReference>
<dbReference type="Gene3D" id="1.10.287.950">
    <property type="entry name" value="Methyl-accepting chemotaxis protein"/>
    <property type="match status" value="1"/>
</dbReference>
<evidence type="ECO:0000259" key="1">
    <source>
        <dbReference type="Pfam" id="PF13682"/>
    </source>
</evidence>
<organism evidence="2 3">
    <name type="scientific">Lachnoclostridium phytofermentans</name>
    <dbReference type="NCBI Taxonomy" id="66219"/>
    <lineage>
        <taxon>Bacteria</taxon>
        <taxon>Bacillati</taxon>
        <taxon>Bacillota</taxon>
        <taxon>Clostridia</taxon>
        <taxon>Lachnospirales</taxon>
        <taxon>Lachnospiraceae</taxon>
    </lineage>
</organism>
<evidence type="ECO:0000313" key="3">
    <source>
        <dbReference type="Proteomes" id="UP000262969"/>
    </source>
</evidence>
<dbReference type="EMBL" id="DPVV01000399">
    <property type="protein sequence ID" value="HCL03092.1"/>
    <property type="molecule type" value="Genomic_DNA"/>
</dbReference>
<sequence length="222" mass="25771">NTEELVATIHKTTEKLEDGNQIVERSVNSIQSLNTQMNTINSEIGSIYNFIQNQEETANAFVTSIDTLSDSYEEMQSQCNNAGKYFFDIVRGTDKIRGNLVRNAMGFTTKEFLHVFEVDHMIFTWRLYNAINKYETLDMNIVNNPKDCKLGKWCNNLKDEKILNHPSFLKIKKYHEELHAVAVRCLQEIDNQNRAQAIHYYEEASVTLQKLLQEIDKVKQIV</sequence>
<dbReference type="InterPro" id="IPR025991">
    <property type="entry name" value="Chemoreceptor_zinc-bind_dom"/>
</dbReference>
<reference evidence="2 3" key="1">
    <citation type="journal article" date="2018" name="Nat. Biotechnol.">
        <title>A standardized bacterial taxonomy based on genome phylogeny substantially revises the tree of life.</title>
        <authorList>
            <person name="Parks D.H."/>
            <person name="Chuvochina M."/>
            <person name="Waite D.W."/>
            <person name="Rinke C."/>
            <person name="Skarshewski A."/>
            <person name="Chaumeil P.A."/>
            <person name="Hugenholtz P."/>
        </authorList>
    </citation>
    <scope>NUCLEOTIDE SEQUENCE [LARGE SCALE GENOMIC DNA]</scope>
    <source>
        <strain evidence="2">UBA11728</strain>
    </source>
</reference>
<proteinExistence type="predicted"/>
<protein>
    <recommendedName>
        <fullName evidence="1">Chemoreceptor zinc-binding domain-containing protein</fullName>
    </recommendedName>
</protein>
<accession>A0A3D2X7J4</accession>